<comment type="caution">
    <text evidence="1">The sequence shown here is derived from an EMBL/GenBank/DDBJ whole genome shotgun (WGS) entry which is preliminary data.</text>
</comment>
<evidence type="ECO:0000313" key="2">
    <source>
        <dbReference type="Proteomes" id="UP000739180"/>
    </source>
</evidence>
<sequence length="122" mass="13507">MNIASLKESAVYCGNPAHKKNPGDFGLTPPSAPHPAKSLCDVAKIFRKEVAGKLLREGIGRGLISRQFRGDWPQKVWAVTENGDVLEAQLENRMTGAYHGYPLPPTDPFAELVLREWEARQP</sequence>
<dbReference type="Proteomes" id="UP000739180">
    <property type="component" value="Unassembled WGS sequence"/>
</dbReference>
<name>A0ABY2XPK8_9GAMM</name>
<proteinExistence type="predicted"/>
<reference evidence="1 2" key="1">
    <citation type="submission" date="2019-05" db="EMBL/GenBank/DDBJ databases">
        <title>Genome of Alcanivorax gelatiniphagus, an oil degrading marine bacteria.</title>
        <authorList>
            <person name="Kwon K.K."/>
        </authorList>
    </citation>
    <scope>NUCLEOTIDE SEQUENCE [LARGE SCALE GENOMIC DNA]</scope>
    <source>
        <strain evidence="1 2">MEBiC 08158</strain>
    </source>
</reference>
<evidence type="ECO:0000313" key="1">
    <source>
        <dbReference type="EMBL" id="TMW13795.1"/>
    </source>
</evidence>
<protein>
    <submittedName>
        <fullName evidence="1">Uncharacterized protein</fullName>
    </submittedName>
</protein>
<gene>
    <name evidence="1" type="ORF">FGS76_05675</name>
</gene>
<dbReference type="EMBL" id="VCQT01000022">
    <property type="protein sequence ID" value="TMW13795.1"/>
    <property type="molecule type" value="Genomic_DNA"/>
</dbReference>
<accession>A0ABY2XPK8</accession>
<organism evidence="1 2">
    <name type="scientific">Alloalcanivorax gelatiniphagus</name>
    <dbReference type="NCBI Taxonomy" id="1194167"/>
    <lineage>
        <taxon>Bacteria</taxon>
        <taxon>Pseudomonadati</taxon>
        <taxon>Pseudomonadota</taxon>
        <taxon>Gammaproteobacteria</taxon>
        <taxon>Oceanospirillales</taxon>
        <taxon>Alcanivoracaceae</taxon>
        <taxon>Alloalcanivorax</taxon>
    </lineage>
</organism>
<keyword evidence="2" id="KW-1185">Reference proteome</keyword>